<organism evidence="2 3">
    <name type="scientific">Paraburkholderia aspalathi</name>
    <dbReference type="NCBI Taxonomy" id="1324617"/>
    <lineage>
        <taxon>Bacteria</taxon>
        <taxon>Pseudomonadati</taxon>
        <taxon>Pseudomonadota</taxon>
        <taxon>Betaproteobacteria</taxon>
        <taxon>Burkholderiales</taxon>
        <taxon>Burkholderiaceae</taxon>
        <taxon>Paraburkholderia</taxon>
    </lineage>
</organism>
<keyword evidence="3" id="KW-1185">Reference proteome</keyword>
<accession>A0ABM8RK74</accession>
<evidence type="ECO:0000313" key="3">
    <source>
        <dbReference type="Proteomes" id="UP000674425"/>
    </source>
</evidence>
<evidence type="ECO:0000256" key="1">
    <source>
        <dbReference type="SAM" id="MobiDB-lite"/>
    </source>
</evidence>
<comment type="caution">
    <text evidence="2">The sequence shown here is derived from an EMBL/GenBank/DDBJ whole genome shotgun (WGS) entry which is preliminary data.</text>
</comment>
<protein>
    <submittedName>
        <fullName evidence="2">Uncharacterized protein</fullName>
    </submittedName>
</protein>
<feature type="region of interest" description="Disordered" evidence="1">
    <location>
        <begin position="149"/>
        <end position="178"/>
    </location>
</feature>
<proteinExistence type="predicted"/>
<evidence type="ECO:0000313" key="2">
    <source>
        <dbReference type="EMBL" id="CAE6757190.1"/>
    </source>
</evidence>
<gene>
    <name evidence="2" type="ORF">R69658_02992</name>
</gene>
<sequence>MALRKYRHQPVDARMQHLEAGVAQFAAGQADIHFFVAHQRVDHAGDHVAHMKAHARHGLLHVLHEFRQYARRESGQARDPHRAARSFAERTRVDQHVFHVMQGLLQERQQFAAGRRECDIAAVAIEQAQPDRLLEAAYLHRQGRLREMQARGRARETAGLRHGDKRANVSKVQIHDGL</sequence>
<reference evidence="2 3" key="1">
    <citation type="submission" date="2021-02" db="EMBL/GenBank/DDBJ databases">
        <authorList>
            <person name="Vanwijnsberghe S."/>
        </authorList>
    </citation>
    <scope>NUCLEOTIDE SEQUENCE [LARGE SCALE GENOMIC DNA]</scope>
    <source>
        <strain evidence="2 3">R-69658</strain>
    </source>
</reference>
<name>A0ABM8RK74_9BURK</name>
<dbReference type="Proteomes" id="UP000674425">
    <property type="component" value="Unassembled WGS sequence"/>
</dbReference>
<dbReference type="EMBL" id="CAJNAU010000025">
    <property type="protein sequence ID" value="CAE6757190.1"/>
    <property type="molecule type" value="Genomic_DNA"/>
</dbReference>